<proteinExistence type="predicted"/>
<sequence>MTEQRHAFVYRRNRPDLQNTGQARTNRLLNIDQVRRRLNCSKSHVYNLIQSGELPAVTLGASKGKRVYESEVDEYLARRHDLEV</sequence>
<dbReference type="RefSeq" id="WP_181551470.1">
    <property type="nucleotide sequence ID" value="NZ_JACDUS010000005.1"/>
</dbReference>
<reference evidence="2 3" key="1">
    <citation type="submission" date="2020-07" db="EMBL/GenBank/DDBJ databases">
        <title>Genomic Encyclopedia of Type Strains, Phase IV (KMG-IV): sequencing the most valuable type-strain genomes for metagenomic binning, comparative biology and taxonomic classification.</title>
        <authorList>
            <person name="Goeker M."/>
        </authorList>
    </citation>
    <scope>NUCLEOTIDE SEQUENCE [LARGE SCALE GENOMIC DNA]</scope>
    <source>
        <strain evidence="2 3">DSM 17721</strain>
    </source>
</reference>
<protein>
    <submittedName>
        <fullName evidence="2">Excisionase family DNA binding protein</fullName>
    </submittedName>
</protein>
<dbReference type="Pfam" id="PF12728">
    <property type="entry name" value="HTH_17"/>
    <property type="match status" value="1"/>
</dbReference>
<evidence type="ECO:0000313" key="2">
    <source>
        <dbReference type="EMBL" id="MBA2881821.1"/>
    </source>
</evidence>
<organism evidence="2 3">
    <name type="scientific">Desulfosalsimonas propionicica</name>
    <dbReference type="NCBI Taxonomy" id="332175"/>
    <lineage>
        <taxon>Bacteria</taxon>
        <taxon>Pseudomonadati</taxon>
        <taxon>Thermodesulfobacteriota</taxon>
        <taxon>Desulfobacteria</taxon>
        <taxon>Desulfobacterales</taxon>
        <taxon>Desulfosalsimonadaceae</taxon>
        <taxon>Desulfosalsimonas</taxon>
    </lineage>
</organism>
<feature type="domain" description="Helix-turn-helix" evidence="1">
    <location>
        <begin position="28"/>
        <end position="79"/>
    </location>
</feature>
<dbReference type="EMBL" id="JACDUS010000005">
    <property type="protein sequence ID" value="MBA2881821.1"/>
    <property type="molecule type" value="Genomic_DNA"/>
</dbReference>
<gene>
    <name evidence="2" type="ORF">HNR65_002152</name>
</gene>
<evidence type="ECO:0000313" key="3">
    <source>
        <dbReference type="Proteomes" id="UP000525298"/>
    </source>
</evidence>
<dbReference type="InterPro" id="IPR041657">
    <property type="entry name" value="HTH_17"/>
</dbReference>
<evidence type="ECO:0000259" key="1">
    <source>
        <dbReference type="Pfam" id="PF12728"/>
    </source>
</evidence>
<accession>A0A7W0C9U0</accession>
<dbReference type="GO" id="GO:0003677">
    <property type="term" value="F:DNA binding"/>
    <property type="evidence" value="ECO:0007669"/>
    <property type="project" value="InterPro"/>
</dbReference>
<dbReference type="NCBIfam" id="TIGR01764">
    <property type="entry name" value="excise"/>
    <property type="match status" value="1"/>
</dbReference>
<dbReference type="AlphaFoldDB" id="A0A7W0C9U0"/>
<dbReference type="Proteomes" id="UP000525298">
    <property type="component" value="Unassembled WGS sequence"/>
</dbReference>
<comment type="caution">
    <text evidence="2">The sequence shown here is derived from an EMBL/GenBank/DDBJ whole genome shotgun (WGS) entry which is preliminary data.</text>
</comment>
<dbReference type="InterPro" id="IPR009061">
    <property type="entry name" value="DNA-bd_dom_put_sf"/>
</dbReference>
<dbReference type="SUPFAM" id="SSF46955">
    <property type="entry name" value="Putative DNA-binding domain"/>
    <property type="match status" value="1"/>
</dbReference>
<name>A0A7W0C9U0_9BACT</name>
<keyword evidence="3" id="KW-1185">Reference proteome</keyword>
<dbReference type="InterPro" id="IPR010093">
    <property type="entry name" value="SinI_DNA-bd"/>
</dbReference>